<dbReference type="RefSeq" id="WP_255914978.1">
    <property type="nucleotide sequence ID" value="NZ_JANFQO010000012.1"/>
</dbReference>
<dbReference type="Proteomes" id="UP001165498">
    <property type="component" value="Unassembled WGS sequence"/>
</dbReference>
<keyword evidence="3" id="KW-1185">Reference proteome</keyword>
<feature type="signal peptide" evidence="1">
    <location>
        <begin position="1"/>
        <end position="22"/>
    </location>
</feature>
<evidence type="ECO:0000313" key="2">
    <source>
        <dbReference type="EMBL" id="MCQ4165788.1"/>
    </source>
</evidence>
<sequence length="308" mass="32617">MSTKFARVALAAALGLALVGCGKEEAPAGAPPPAAAAKAAATPDGAITASVQHLKAGNIDALLQSVLPPDEYAKAKADYAKDMNKEPASEEDKAKFAENMAKLTASDAEAKLWAELEPKLKEMDAQMAQQMPMMVAMGKGFIQSSIQQNQELTEAQKLQATQAVDALGNWVSTAKFTDPALAQKSIKIVCDTARKINLKTLDEARALSYEQAMGKFGVAFLGLKDVLAVYGFSIDQTLDSVKAETVSLDANAAKVKISYSLLNTPLSVESDLVKVGDRWYGKEMLESLKKKDEAPAEVAPAPAAPTSN</sequence>
<feature type="chain" id="PRO_5046546459" evidence="1">
    <location>
        <begin position="23"/>
        <end position="308"/>
    </location>
</feature>
<proteinExistence type="predicted"/>
<organism evidence="2 3">
    <name type="scientific">Tahibacter harae</name>
    <dbReference type="NCBI Taxonomy" id="2963937"/>
    <lineage>
        <taxon>Bacteria</taxon>
        <taxon>Pseudomonadati</taxon>
        <taxon>Pseudomonadota</taxon>
        <taxon>Gammaproteobacteria</taxon>
        <taxon>Lysobacterales</taxon>
        <taxon>Rhodanobacteraceae</taxon>
        <taxon>Tahibacter</taxon>
    </lineage>
</organism>
<dbReference type="EMBL" id="JANFQO010000012">
    <property type="protein sequence ID" value="MCQ4165788.1"/>
    <property type="molecule type" value="Genomic_DNA"/>
</dbReference>
<protein>
    <submittedName>
        <fullName evidence="2">Uncharacterized protein</fullName>
    </submittedName>
</protein>
<reference evidence="2" key="1">
    <citation type="submission" date="2022-07" db="EMBL/GenBank/DDBJ databases">
        <title>Tahibacter sp., a new gammaproteobacterium isolated from the silt sample collected at pig farm.</title>
        <authorList>
            <person name="Chen H."/>
        </authorList>
    </citation>
    <scope>NUCLEOTIDE SEQUENCE</scope>
    <source>
        <strain evidence="2">P2K</strain>
    </source>
</reference>
<name>A0ABT1QU23_9GAMM</name>
<evidence type="ECO:0000256" key="1">
    <source>
        <dbReference type="SAM" id="SignalP"/>
    </source>
</evidence>
<gene>
    <name evidence="2" type="ORF">NM961_13790</name>
</gene>
<evidence type="ECO:0000313" key="3">
    <source>
        <dbReference type="Proteomes" id="UP001165498"/>
    </source>
</evidence>
<accession>A0ABT1QU23</accession>
<dbReference type="PROSITE" id="PS51257">
    <property type="entry name" value="PROKAR_LIPOPROTEIN"/>
    <property type="match status" value="1"/>
</dbReference>
<keyword evidence="1" id="KW-0732">Signal</keyword>
<comment type="caution">
    <text evidence="2">The sequence shown here is derived from an EMBL/GenBank/DDBJ whole genome shotgun (WGS) entry which is preliminary data.</text>
</comment>